<evidence type="ECO:0000256" key="8">
    <source>
        <dbReference type="ARBA" id="ARBA00022833"/>
    </source>
</evidence>
<dbReference type="SUPFAM" id="SSF55486">
    <property type="entry name" value="Metalloproteases ('zincins'), catalytic domain"/>
    <property type="match status" value="1"/>
</dbReference>
<evidence type="ECO:0000313" key="19">
    <source>
        <dbReference type="Proteomes" id="UP000549394"/>
    </source>
</evidence>
<evidence type="ECO:0000256" key="3">
    <source>
        <dbReference type="ARBA" id="ARBA00022438"/>
    </source>
</evidence>
<evidence type="ECO:0000256" key="9">
    <source>
        <dbReference type="ARBA" id="ARBA00023049"/>
    </source>
</evidence>
<dbReference type="InterPro" id="IPR034016">
    <property type="entry name" value="M1_APN-typ"/>
</dbReference>
<evidence type="ECO:0000256" key="10">
    <source>
        <dbReference type="ARBA" id="ARBA00052895"/>
    </source>
</evidence>
<dbReference type="GO" id="GO:0070006">
    <property type="term" value="F:metalloaminopeptidase activity"/>
    <property type="evidence" value="ECO:0007669"/>
    <property type="project" value="TreeGrafter"/>
</dbReference>
<keyword evidence="9 14" id="KW-0482">Metalloprotease</keyword>
<feature type="active site" description="Proton acceptor" evidence="11">
    <location>
        <position position="306"/>
    </location>
</feature>
<dbReference type="GO" id="GO:0016285">
    <property type="term" value="F:alanyl aminopeptidase activity"/>
    <property type="evidence" value="ECO:0007669"/>
    <property type="project" value="UniProtKB-EC"/>
</dbReference>
<dbReference type="InterPro" id="IPR014782">
    <property type="entry name" value="Peptidase_M1_dom"/>
</dbReference>
<dbReference type="GO" id="GO:0008270">
    <property type="term" value="F:zinc ion binding"/>
    <property type="evidence" value="ECO:0007669"/>
    <property type="project" value="UniProtKB-UniRule"/>
</dbReference>
<dbReference type="InterPro" id="IPR027268">
    <property type="entry name" value="Peptidase_M4/M1_CTD_sf"/>
</dbReference>
<dbReference type="Gene3D" id="2.60.40.1910">
    <property type="match status" value="1"/>
</dbReference>
<keyword evidence="6 12" id="KW-0479">Metal-binding</keyword>
<keyword evidence="5 14" id="KW-0645">Protease</keyword>
<gene>
    <name evidence="18" type="ORF">DGYR_LOCUS11192</name>
</gene>
<evidence type="ECO:0000256" key="13">
    <source>
        <dbReference type="PIRSR" id="PIRSR634016-4"/>
    </source>
</evidence>
<evidence type="ECO:0000256" key="14">
    <source>
        <dbReference type="RuleBase" id="RU364040"/>
    </source>
</evidence>
<accession>A0A7I8W4Q4</accession>
<dbReference type="InterPro" id="IPR024571">
    <property type="entry name" value="ERAP1-like_C_dom"/>
</dbReference>
<name>A0A7I8W4Q4_9ANNE</name>
<feature type="domain" description="ERAP1-like C-terminal" evidence="16">
    <location>
        <begin position="527"/>
        <end position="838"/>
    </location>
</feature>
<dbReference type="Pfam" id="PF11838">
    <property type="entry name" value="ERAP1_C"/>
    <property type="match status" value="1"/>
</dbReference>
<dbReference type="InterPro" id="IPR045357">
    <property type="entry name" value="Aminopeptidase_N-like_N"/>
</dbReference>
<feature type="binding site" evidence="12">
    <location>
        <position position="309"/>
    </location>
    <ligand>
        <name>Zn(2+)</name>
        <dbReference type="ChEBI" id="CHEBI:29105"/>
        <note>catalytic</note>
    </ligand>
</feature>
<reference evidence="18 19" key="1">
    <citation type="submission" date="2020-08" db="EMBL/GenBank/DDBJ databases">
        <authorList>
            <person name="Hejnol A."/>
        </authorList>
    </citation>
    <scope>NUCLEOTIDE SEQUENCE [LARGE SCALE GENOMIC DNA]</scope>
</reference>
<keyword evidence="19" id="KW-1185">Reference proteome</keyword>
<dbReference type="FunFam" id="1.10.390.10:FF:000001">
    <property type="entry name" value="Aminopeptidase"/>
    <property type="match status" value="1"/>
</dbReference>
<feature type="site" description="Transition state stabilizer" evidence="13">
    <location>
        <position position="391"/>
    </location>
</feature>
<evidence type="ECO:0000259" key="17">
    <source>
        <dbReference type="Pfam" id="PF17900"/>
    </source>
</evidence>
<evidence type="ECO:0000256" key="5">
    <source>
        <dbReference type="ARBA" id="ARBA00022670"/>
    </source>
</evidence>
<evidence type="ECO:0000256" key="7">
    <source>
        <dbReference type="ARBA" id="ARBA00022801"/>
    </source>
</evidence>
<dbReference type="Gene3D" id="1.10.390.10">
    <property type="entry name" value="Neutral Protease Domain 2"/>
    <property type="match status" value="1"/>
</dbReference>
<evidence type="ECO:0000256" key="12">
    <source>
        <dbReference type="PIRSR" id="PIRSR634016-3"/>
    </source>
</evidence>
<dbReference type="GO" id="GO:0042277">
    <property type="term" value="F:peptide binding"/>
    <property type="evidence" value="ECO:0007669"/>
    <property type="project" value="TreeGrafter"/>
</dbReference>
<organism evidence="18 19">
    <name type="scientific">Dimorphilus gyrociliatus</name>
    <dbReference type="NCBI Taxonomy" id="2664684"/>
    <lineage>
        <taxon>Eukaryota</taxon>
        <taxon>Metazoa</taxon>
        <taxon>Spiralia</taxon>
        <taxon>Lophotrochozoa</taxon>
        <taxon>Annelida</taxon>
        <taxon>Polychaeta</taxon>
        <taxon>Polychaeta incertae sedis</taxon>
        <taxon>Dinophilidae</taxon>
        <taxon>Dimorphilus</taxon>
    </lineage>
</organism>
<comment type="subcellular location">
    <subcellularLocation>
        <location evidence="1">Cytoplasm</location>
    </subcellularLocation>
</comment>
<dbReference type="GO" id="GO:0016020">
    <property type="term" value="C:membrane"/>
    <property type="evidence" value="ECO:0007669"/>
    <property type="project" value="TreeGrafter"/>
</dbReference>
<dbReference type="EMBL" id="CAJFCJ010000019">
    <property type="protein sequence ID" value="CAD5123517.1"/>
    <property type="molecule type" value="Genomic_DNA"/>
</dbReference>
<feature type="domain" description="Peptidase M1 membrane alanine aminopeptidase" evidence="15">
    <location>
        <begin position="233"/>
        <end position="450"/>
    </location>
</feature>
<dbReference type="FunFam" id="2.60.40.1910:FF:000002">
    <property type="entry name" value="Aminopeptidase"/>
    <property type="match status" value="1"/>
</dbReference>
<evidence type="ECO:0000256" key="1">
    <source>
        <dbReference type="ARBA" id="ARBA00004496"/>
    </source>
</evidence>
<dbReference type="SUPFAM" id="SSF63737">
    <property type="entry name" value="Leukotriene A4 hydrolase N-terminal domain"/>
    <property type="match status" value="1"/>
</dbReference>
<keyword evidence="3 14" id="KW-0031">Aminopeptidase</keyword>
<dbReference type="Pfam" id="PF01433">
    <property type="entry name" value="Peptidase_M1"/>
    <property type="match status" value="1"/>
</dbReference>
<dbReference type="Pfam" id="PF17900">
    <property type="entry name" value="Peptidase_M1_N"/>
    <property type="match status" value="1"/>
</dbReference>
<sequence length="860" mass="97067">MSQKKPFERLPKDVVPENYVLELTPHLSNFTFDGKQEIAIEVKNETSSITMNSCDIEIKDVWFECNGLSIKSGIRTTLNNEEETVKFEFDSKLPKGRGKLGMTFIGQLNDKLKGFYRNKYFTSSGEERYGAVTQFESTDARRAFPCWDEPAVKATFEVQMTVPKDLVALSNMPEKHCEVGEKTKTIQYEKTPVMSTYLLAFIVGEYDKIEAKDEDGVLVRVFTPVGKSEQGKYALNVAVKTLPFYKKYFNISYPLPKIDLIAIDDFAAGAMENWGLVTYRETALLIDPVNSSSASKQWVALVVGHELAHQWFGNLVTMEWWTDLWLNEGFASWIEYLCVDHCFPDFDIWTQFASNDFSKALDLDALKSSHPIQVEVGHPAEVDEIFDAISYCKGASVIRMLNDYIGDEHFRTGLYNYLTKHKYENTVTADLWKALGDASGKPVDQIMSTYTKQMGFPIISVDEKREGSKRILHLKQSKFTADGSTDDSKWLVPINIGSSSSSKPIHQFVLEEKETVITLDNVSPDDWIKLNMGHVGFYRVQYSESMLNALLPSIKSMTLSARDRLGLQNDAFALARAGAISTVDALKIASAYQNETNYTVWNDLSTNLSSVSLLLQYTDYHDLMKAFTRKLYNPICDSLGWDSVEGEGHLTSMLRSLVIGKLGRAGEPKVIAEAKRRFKLHCSSDTKMAADLRKAVYTTVLTDGTSEVMDAMMKLFNDADMHEEKERIMRSLGAVSSPELIDRVLNFSISKDVRSQDTVFVIRGTGGSVVGREGAWNFIKNNWKKLYEMYEGGFLLNHLARVPESFADEDKVADVKKFFEVNGAPSIKRSVDQSIENILLNKAQLARDNDALKKYLESEL</sequence>
<evidence type="ECO:0000313" key="18">
    <source>
        <dbReference type="EMBL" id="CAD5123517.1"/>
    </source>
</evidence>
<dbReference type="GO" id="GO:0005615">
    <property type="term" value="C:extracellular space"/>
    <property type="evidence" value="ECO:0007669"/>
    <property type="project" value="TreeGrafter"/>
</dbReference>
<feature type="domain" description="Aminopeptidase N-like N-terminal" evidence="17">
    <location>
        <begin position="15"/>
        <end position="198"/>
    </location>
</feature>
<dbReference type="GO" id="GO:0005737">
    <property type="term" value="C:cytoplasm"/>
    <property type="evidence" value="ECO:0007669"/>
    <property type="project" value="UniProtKB-SubCell"/>
</dbReference>
<dbReference type="Proteomes" id="UP000549394">
    <property type="component" value="Unassembled WGS sequence"/>
</dbReference>
<comment type="caution">
    <text evidence="18">The sequence shown here is derived from an EMBL/GenBank/DDBJ whole genome shotgun (WGS) entry which is preliminary data.</text>
</comment>
<keyword evidence="7 14" id="KW-0378">Hydrolase</keyword>
<evidence type="ECO:0000256" key="2">
    <source>
        <dbReference type="ARBA" id="ARBA00010136"/>
    </source>
</evidence>
<dbReference type="PANTHER" id="PTHR11533:SF174">
    <property type="entry name" value="PUROMYCIN-SENSITIVE AMINOPEPTIDASE-RELATED"/>
    <property type="match status" value="1"/>
</dbReference>
<dbReference type="InterPro" id="IPR042097">
    <property type="entry name" value="Aminopeptidase_N-like_N_sf"/>
</dbReference>
<dbReference type="Gene3D" id="1.25.50.20">
    <property type="match status" value="1"/>
</dbReference>
<dbReference type="InterPro" id="IPR050344">
    <property type="entry name" value="Peptidase_M1_aminopeptidases"/>
</dbReference>
<evidence type="ECO:0000256" key="4">
    <source>
        <dbReference type="ARBA" id="ARBA00022490"/>
    </source>
</evidence>
<evidence type="ECO:0000259" key="15">
    <source>
        <dbReference type="Pfam" id="PF01433"/>
    </source>
</evidence>
<dbReference type="GO" id="GO:0043171">
    <property type="term" value="P:peptide catabolic process"/>
    <property type="evidence" value="ECO:0007669"/>
    <property type="project" value="TreeGrafter"/>
</dbReference>
<dbReference type="FunFam" id="2.60.40.1730:FF:000002">
    <property type="entry name" value="Aminopeptidase"/>
    <property type="match status" value="1"/>
</dbReference>
<evidence type="ECO:0000256" key="6">
    <source>
        <dbReference type="ARBA" id="ARBA00022723"/>
    </source>
</evidence>
<dbReference type="OrthoDB" id="275509at2759"/>
<evidence type="ECO:0000259" key="16">
    <source>
        <dbReference type="Pfam" id="PF11838"/>
    </source>
</evidence>
<feature type="binding site" evidence="12">
    <location>
        <position position="328"/>
    </location>
    <ligand>
        <name>Zn(2+)</name>
        <dbReference type="ChEBI" id="CHEBI:29105"/>
        <note>catalytic</note>
    </ligand>
</feature>
<keyword evidence="8 12" id="KW-0862">Zinc</keyword>
<comment type="cofactor">
    <cofactor evidence="12 14">
        <name>Zn(2+)</name>
        <dbReference type="ChEBI" id="CHEBI:29105"/>
    </cofactor>
    <text evidence="12 14">Binds 1 zinc ion per subunit.</text>
</comment>
<comment type="similarity">
    <text evidence="2 14">Belongs to the peptidase M1 family.</text>
</comment>
<dbReference type="Gene3D" id="2.60.40.1730">
    <property type="entry name" value="tricorn interacting facor f3 domain"/>
    <property type="match status" value="1"/>
</dbReference>
<dbReference type="GO" id="GO:0006508">
    <property type="term" value="P:proteolysis"/>
    <property type="evidence" value="ECO:0007669"/>
    <property type="project" value="UniProtKB-KW"/>
</dbReference>
<proteinExistence type="inferred from homology"/>
<evidence type="ECO:0000256" key="11">
    <source>
        <dbReference type="PIRSR" id="PIRSR634016-1"/>
    </source>
</evidence>
<dbReference type="InterPro" id="IPR001930">
    <property type="entry name" value="Peptidase_M1"/>
</dbReference>
<dbReference type="CDD" id="cd09601">
    <property type="entry name" value="M1_APN-Q_like"/>
    <property type="match status" value="1"/>
</dbReference>
<dbReference type="FunFam" id="1.25.50.20:FF:000002">
    <property type="entry name" value="Aminopeptidase"/>
    <property type="match status" value="1"/>
</dbReference>
<dbReference type="EC" id="3.4.11.-" evidence="14"/>
<protein>
    <recommendedName>
        <fullName evidence="14">Aminopeptidase</fullName>
        <ecNumber evidence="14">3.4.11.-</ecNumber>
    </recommendedName>
</protein>
<dbReference type="AlphaFoldDB" id="A0A7I8W4Q4"/>
<dbReference type="PANTHER" id="PTHR11533">
    <property type="entry name" value="PROTEASE M1 ZINC METALLOPROTEASE"/>
    <property type="match status" value="1"/>
</dbReference>
<feature type="binding site" evidence="12">
    <location>
        <position position="305"/>
    </location>
    <ligand>
        <name>Zn(2+)</name>
        <dbReference type="ChEBI" id="CHEBI:29105"/>
        <note>catalytic</note>
    </ligand>
</feature>
<comment type="catalytic activity">
    <reaction evidence="10">
        <text>Release of an N-terminal amino acid, preferentially alanine, from a wide range of peptides, amides and arylamides.</text>
        <dbReference type="EC" id="3.4.11.14"/>
    </reaction>
</comment>
<keyword evidence="4" id="KW-0963">Cytoplasm</keyword>
<dbReference type="PRINTS" id="PR00756">
    <property type="entry name" value="ALADIPTASE"/>
</dbReference>